<accession>A0ABX7BSP9</accession>
<dbReference type="EMBL" id="CP068047">
    <property type="protein sequence ID" value="QQR34966.1"/>
    <property type="molecule type" value="Genomic_DNA"/>
</dbReference>
<dbReference type="RefSeq" id="WP_201653661.1">
    <property type="nucleotide sequence ID" value="NZ_CP068047.1"/>
</dbReference>
<sequence>MSKVVVIGATGHIGTYLIPRLVMAGHDVTAISRGVARPYQQSAVWRHVTSVTIDREAEEPKGRFGQAIAALGADIVVDLICFTEASNCQIADALEGGVSHFIHIGTIWTHGHATVVPTPESAAKFPFGDYGTAKAAIEADLLSRARMRGFPATIVHPGHIVGPGWAPLNPAGHFNPAVFSTIARGDTLPLPNFGLETVHHVHADDVAQVVMRAIDTRSAAVGESFHAVSDAAVTLRGYAEAMYRWFGHEPRLSFAGFEEWAKSQDADEAKATWEHIARSPNCSIEKGRRLLGYAPRYTSLEAAQEAVTWLISDGQVQGR</sequence>
<name>A0ABX7BSP9_9HYPH</name>
<dbReference type="InterPro" id="IPR036291">
    <property type="entry name" value="NAD(P)-bd_dom_sf"/>
</dbReference>
<gene>
    <name evidence="2" type="ORF">JI749_11305</name>
</gene>
<reference evidence="2 3" key="1">
    <citation type="submission" date="2021-01" db="EMBL/GenBank/DDBJ databases">
        <title>Genome seq and assembly of Devosia sp. G19.</title>
        <authorList>
            <person name="Chhetri G."/>
        </authorList>
    </citation>
    <scope>NUCLEOTIDE SEQUENCE [LARGE SCALE GENOMIC DNA]</scope>
    <source>
        <strain evidence="2 3">G19</strain>
    </source>
</reference>
<evidence type="ECO:0000313" key="3">
    <source>
        <dbReference type="Proteomes" id="UP000595460"/>
    </source>
</evidence>
<organism evidence="2 3">
    <name type="scientific">Devosia oryziradicis</name>
    <dbReference type="NCBI Taxonomy" id="2801335"/>
    <lineage>
        <taxon>Bacteria</taxon>
        <taxon>Pseudomonadati</taxon>
        <taxon>Pseudomonadota</taxon>
        <taxon>Alphaproteobacteria</taxon>
        <taxon>Hyphomicrobiales</taxon>
        <taxon>Devosiaceae</taxon>
        <taxon>Devosia</taxon>
    </lineage>
</organism>
<feature type="domain" description="NAD-dependent epimerase/dehydratase" evidence="1">
    <location>
        <begin position="4"/>
        <end position="223"/>
    </location>
</feature>
<dbReference type="Pfam" id="PF01370">
    <property type="entry name" value="Epimerase"/>
    <property type="match status" value="1"/>
</dbReference>
<dbReference type="InterPro" id="IPR001509">
    <property type="entry name" value="Epimerase_deHydtase"/>
</dbReference>
<dbReference type="PANTHER" id="PTHR43245:SF55">
    <property type="entry name" value="NAD(P)-BINDING DOMAIN-CONTAINING PROTEIN"/>
    <property type="match status" value="1"/>
</dbReference>
<keyword evidence="3" id="KW-1185">Reference proteome</keyword>
<evidence type="ECO:0000313" key="2">
    <source>
        <dbReference type="EMBL" id="QQR34966.1"/>
    </source>
</evidence>
<dbReference type="Proteomes" id="UP000595460">
    <property type="component" value="Chromosome"/>
</dbReference>
<evidence type="ECO:0000259" key="1">
    <source>
        <dbReference type="Pfam" id="PF01370"/>
    </source>
</evidence>
<dbReference type="PANTHER" id="PTHR43245">
    <property type="entry name" value="BIFUNCTIONAL POLYMYXIN RESISTANCE PROTEIN ARNA"/>
    <property type="match status" value="1"/>
</dbReference>
<dbReference type="Gene3D" id="3.40.50.720">
    <property type="entry name" value="NAD(P)-binding Rossmann-like Domain"/>
    <property type="match status" value="1"/>
</dbReference>
<protein>
    <submittedName>
        <fullName evidence="2">NAD-dependent epimerase/dehydratase family protein</fullName>
    </submittedName>
</protein>
<dbReference type="SUPFAM" id="SSF51735">
    <property type="entry name" value="NAD(P)-binding Rossmann-fold domains"/>
    <property type="match status" value="1"/>
</dbReference>
<dbReference type="InterPro" id="IPR050177">
    <property type="entry name" value="Lipid_A_modif_metabolic_enz"/>
</dbReference>
<proteinExistence type="predicted"/>